<gene>
    <name evidence="2" type="ORF">HJG59_011161</name>
</gene>
<dbReference type="AlphaFoldDB" id="A0A7J8HC07"/>
<evidence type="ECO:0000259" key="1">
    <source>
        <dbReference type="Pfam" id="PF03372"/>
    </source>
</evidence>
<evidence type="ECO:0000313" key="3">
    <source>
        <dbReference type="Proteomes" id="UP000550707"/>
    </source>
</evidence>
<dbReference type="GO" id="GO:0003824">
    <property type="term" value="F:catalytic activity"/>
    <property type="evidence" value="ECO:0007669"/>
    <property type="project" value="InterPro"/>
</dbReference>
<evidence type="ECO:0000313" key="2">
    <source>
        <dbReference type="EMBL" id="KAF6469803.1"/>
    </source>
</evidence>
<sequence>MAINNYISIITLNVNGLNAPIKRHRVADWIRKHDSSICCLQETHLSTKDSHRLKVKGWKKFFQANGKQKKAVVAFLISDKIDFKIKTITRDKDGHYIILKGSIQQEDITLINIYAPNIGAPKYIKNLLENFQGEIDNNTIIAGDFNTPLTALDRSSRQKISKETETLNEALDQMDLIDIYRELHPKTIEYTFFSSAHGTFSKIDHMIGHKLNLYKFKKIEIISSIFSDHNGMKLEINCNKNMQGHFNTWRLNSMLLNNEWVTKEIKEEIKHFLETNENEHTTTQNLWDAAKAVLRGKFIALQAYLKKQEKFLIDCLTSKLKELESKQKENPRASRRKEIVKIRAEINNIETKKTIQRINETKSWFFEKINKIDGPLARLTKEQRERTQIHKIRNERGEVTTNTTEIQKIVNNYYEQLYGNKFDNVSEMDKFLETHSLPKLFPEEIENLNRPITTKEIEEVIKTLPANKSPGPDGFTGEFYRTFKKELTPILLKLFQKIQEEGRLPNMFYEASIILIPKPEKDTMRKKTTGQYP</sequence>
<dbReference type="InterPro" id="IPR036691">
    <property type="entry name" value="Endo/exonu/phosph_ase_sf"/>
</dbReference>
<reference evidence="2 3" key="1">
    <citation type="journal article" date="2020" name="Nature">
        <title>Six reference-quality genomes reveal evolution of bat adaptations.</title>
        <authorList>
            <person name="Jebb D."/>
            <person name="Huang Z."/>
            <person name="Pippel M."/>
            <person name="Hughes G.M."/>
            <person name="Lavrichenko K."/>
            <person name="Devanna P."/>
            <person name="Winkler S."/>
            <person name="Jermiin L.S."/>
            <person name="Skirmuntt E.C."/>
            <person name="Katzourakis A."/>
            <person name="Burkitt-Gray L."/>
            <person name="Ray D.A."/>
            <person name="Sullivan K.A.M."/>
            <person name="Roscito J.G."/>
            <person name="Kirilenko B.M."/>
            <person name="Davalos L.M."/>
            <person name="Corthals A.P."/>
            <person name="Power M.L."/>
            <person name="Jones G."/>
            <person name="Ransome R.D."/>
            <person name="Dechmann D.K.N."/>
            <person name="Locatelli A.G."/>
            <person name="Puechmaille S.J."/>
            <person name="Fedrigo O."/>
            <person name="Jarvis E.D."/>
            <person name="Hiller M."/>
            <person name="Vernes S.C."/>
            <person name="Myers E.W."/>
            <person name="Teeling E.C."/>
        </authorList>
    </citation>
    <scope>NUCLEOTIDE SEQUENCE [LARGE SCALE GENOMIC DNA]</scope>
    <source>
        <strain evidence="2">MMolMol1</strain>
        <tissue evidence="2">Muscle</tissue>
    </source>
</reference>
<keyword evidence="3" id="KW-1185">Reference proteome</keyword>
<dbReference type="CDD" id="cd09076">
    <property type="entry name" value="L1-EN"/>
    <property type="match status" value="1"/>
</dbReference>
<comment type="caution">
    <text evidence="2">The sequence shown here is derived from an EMBL/GenBank/DDBJ whole genome shotgun (WGS) entry which is preliminary data.</text>
</comment>
<dbReference type="Pfam" id="PF03372">
    <property type="entry name" value="Exo_endo_phos"/>
    <property type="match status" value="1"/>
</dbReference>
<name>A0A7J8HC07_MOLMO</name>
<feature type="domain" description="Endonuclease/exonuclease/phosphatase" evidence="1">
    <location>
        <begin position="10"/>
        <end position="229"/>
    </location>
</feature>
<dbReference type="EMBL" id="JACASF010000007">
    <property type="protein sequence ID" value="KAF6469803.1"/>
    <property type="molecule type" value="Genomic_DNA"/>
</dbReference>
<dbReference type="Proteomes" id="UP000550707">
    <property type="component" value="Unassembled WGS sequence"/>
</dbReference>
<dbReference type="PANTHER" id="PTHR19446">
    <property type="entry name" value="REVERSE TRANSCRIPTASES"/>
    <property type="match status" value="1"/>
</dbReference>
<dbReference type="InterPro" id="IPR043502">
    <property type="entry name" value="DNA/RNA_pol_sf"/>
</dbReference>
<proteinExistence type="predicted"/>
<dbReference type="SUPFAM" id="SSF56672">
    <property type="entry name" value="DNA/RNA polymerases"/>
    <property type="match status" value="1"/>
</dbReference>
<organism evidence="2 3">
    <name type="scientific">Molossus molossus</name>
    <name type="common">Pallas' mastiff bat</name>
    <name type="synonym">Vespertilio molossus</name>
    <dbReference type="NCBI Taxonomy" id="27622"/>
    <lineage>
        <taxon>Eukaryota</taxon>
        <taxon>Metazoa</taxon>
        <taxon>Chordata</taxon>
        <taxon>Craniata</taxon>
        <taxon>Vertebrata</taxon>
        <taxon>Euteleostomi</taxon>
        <taxon>Mammalia</taxon>
        <taxon>Eutheria</taxon>
        <taxon>Laurasiatheria</taxon>
        <taxon>Chiroptera</taxon>
        <taxon>Yangochiroptera</taxon>
        <taxon>Molossidae</taxon>
        <taxon>Molossus</taxon>
    </lineage>
</organism>
<protein>
    <recommendedName>
        <fullName evidence="1">Endonuclease/exonuclease/phosphatase domain-containing protein</fullName>
    </recommendedName>
</protein>
<dbReference type="InParanoid" id="A0A7J8HC07"/>
<dbReference type="SUPFAM" id="SSF56219">
    <property type="entry name" value="DNase I-like"/>
    <property type="match status" value="1"/>
</dbReference>
<dbReference type="Gene3D" id="3.60.10.10">
    <property type="entry name" value="Endonuclease/exonuclease/phosphatase"/>
    <property type="match status" value="1"/>
</dbReference>
<accession>A0A7J8HC07</accession>
<dbReference type="InterPro" id="IPR005135">
    <property type="entry name" value="Endo/exonuclease/phosphatase"/>
</dbReference>